<proteinExistence type="predicted"/>
<accession>A0ABQ6CCP9</accession>
<dbReference type="Proteomes" id="UP001156882">
    <property type="component" value="Unassembled WGS sequence"/>
</dbReference>
<dbReference type="InterPro" id="IPR052512">
    <property type="entry name" value="4CMD/NDH-1_regulator"/>
</dbReference>
<reference evidence="3" key="1">
    <citation type="journal article" date="2019" name="Int. J. Syst. Evol. Microbiol.">
        <title>The Global Catalogue of Microorganisms (GCM) 10K type strain sequencing project: providing services to taxonomists for standard genome sequencing and annotation.</title>
        <authorList>
            <consortium name="The Broad Institute Genomics Platform"/>
            <consortium name="The Broad Institute Genome Sequencing Center for Infectious Disease"/>
            <person name="Wu L."/>
            <person name="Ma J."/>
        </authorList>
    </citation>
    <scope>NUCLEOTIDE SEQUENCE [LARGE SCALE GENOMIC DNA]</scope>
    <source>
        <strain evidence="3">NBRC 101365</strain>
    </source>
</reference>
<dbReference type="Gene3D" id="1.20.1290.10">
    <property type="entry name" value="AhpD-like"/>
    <property type="match status" value="1"/>
</dbReference>
<dbReference type="PANTHER" id="PTHR33570">
    <property type="entry name" value="4-CARBOXYMUCONOLACTONE DECARBOXYLASE FAMILY PROTEIN"/>
    <property type="match status" value="1"/>
</dbReference>
<dbReference type="InterPro" id="IPR029032">
    <property type="entry name" value="AhpD-like"/>
</dbReference>
<sequence>MADEPTNARKNFGDIAPHLADITDKVLFGDVWENLTLSPRDRSLVTITCLISLYRMNEMPFHLIRALENGVTRDEIIETISHLAFYAGWPPAMTSLQIARKVFEETGR</sequence>
<dbReference type="SUPFAM" id="SSF69118">
    <property type="entry name" value="AhpD-like"/>
    <property type="match status" value="1"/>
</dbReference>
<name>A0ABQ6CCP9_9HYPH</name>
<evidence type="ECO:0000313" key="3">
    <source>
        <dbReference type="Proteomes" id="UP001156882"/>
    </source>
</evidence>
<feature type="domain" description="Carboxymuconolactone decarboxylase-like" evidence="1">
    <location>
        <begin position="17"/>
        <end position="100"/>
    </location>
</feature>
<dbReference type="EMBL" id="BSPC01000007">
    <property type="protein sequence ID" value="GLS17915.1"/>
    <property type="molecule type" value="Genomic_DNA"/>
</dbReference>
<dbReference type="InterPro" id="IPR003779">
    <property type="entry name" value="CMD-like"/>
</dbReference>
<dbReference type="Pfam" id="PF02627">
    <property type="entry name" value="CMD"/>
    <property type="match status" value="1"/>
</dbReference>
<comment type="caution">
    <text evidence="2">The sequence shown here is derived from an EMBL/GenBank/DDBJ whole genome shotgun (WGS) entry which is preliminary data.</text>
</comment>
<gene>
    <name evidence="2" type="ORF">GCM10007874_09310</name>
</gene>
<protein>
    <recommendedName>
        <fullName evidence="1">Carboxymuconolactone decarboxylase-like domain-containing protein</fullName>
    </recommendedName>
</protein>
<keyword evidence="3" id="KW-1185">Reference proteome</keyword>
<organism evidence="2 3">
    <name type="scientific">Labrys miyagiensis</name>
    <dbReference type="NCBI Taxonomy" id="346912"/>
    <lineage>
        <taxon>Bacteria</taxon>
        <taxon>Pseudomonadati</taxon>
        <taxon>Pseudomonadota</taxon>
        <taxon>Alphaproteobacteria</taxon>
        <taxon>Hyphomicrobiales</taxon>
        <taxon>Xanthobacteraceae</taxon>
        <taxon>Labrys</taxon>
    </lineage>
</organism>
<evidence type="ECO:0000259" key="1">
    <source>
        <dbReference type="Pfam" id="PF02627"/>
    </source>
</evidence>
<dbReference type="PANTHER" id="PTHR33570:SF9">
    <property type="entry name" value="BLL4600 PROTEIN"/>
    <property type="match status" value="1"/>
</dbReference>
<evidence type="ECO:0000313" key="2">
    <source>
        <dbReference type="EMBL" id="GLS17915.1"/>
    </source>
</evidence>
<dbReference type="RefSeq" id="WP_284310748.1">
    <property type="nucleotide sequence ID" value="NZ_BSPC01000007.1"/>
</dbReference>